<dbReference type="KEGG" id="bfo:118431258"/>
<feature type="compositionally biased region" description="Low complexity" evidence="13">
    <location>
        <begin position="346"/>
        <end position="361"/>
    </location>
</feature>
<dbReference type="GO" id="GO:0005634">
    <property type="term" value="C:nucleus"/>
    <property type="evidence" value="ECO:0000318"/>
    <property type="project" value="GO_Central"/>
</dbReference>
<feature type="domain" description="DOT1" evidence="14">
    <location>
        <begin position="14"/>
        <end position="333"/>
    </location>
</feature>
<dbReference type="GO" id="GO:0140956">
    <property type="term" value="F:histone H3K79 trimethyltransferase activity"/>
    <property type="evidence" value="ECO:0007669"/>
    <property type="project" value="UniProtKB-EC"/>
</dbReference>
<evidence type="ECO:0000313" key="16">
    <source>
        <dbReference type="RefSeq" id="XP_035698257.1"/>
    </source>
</evidence>
<feature type="compositionally biased region" description="Basic and acidic residues" evidence="13">
    <location>
        <begin position="1295"/>
        <end position="1320"/>
    </location>
</feature>
<evidence type="ECO:0000256" key="6">
    <source>
        <dbReference type="ARBA" id="ARBA00022691"/>
    </source>
</evidence>
<feature type="region of interest" description="Disordered" evidence="13">
    <location>
        <begin position="430"/>
        <end position="491"/>
    </location>
</feature>
<feature type="compositionally biased region" description="Low complexity" evidence="13">
    <location>
        <begin position="1602"/>
        <end position="1619"/>
    </location>
</feature>
<feature type="region of interest" description="Disordered" evidence="13">
    <location>
        <begin position="1589"/>
        <end position="1724"/>
    </location>
</feature>
<evidence type="ECO:0000256" key="7">
    <source>
        <dbReference type="ARBA" id="ARBA00022853"/>
    </source>
</evidence>
<feature type="region of interest" description="Disordered" evidence="13">
    <location>
        <begin position="507"/>
        <end position="527"/>
    </location>
</feature>
<dbReference type="RefSeq" id="XP_035698257.1">
    <property type="nucleotide sequence ID" value="XM_035842364.1"/>
</dbReference>
<dbReference type="GO" id="GO:0000077">
    <property type="term" value="P:DNA damage checkpoint signaling"/>
    <property type="evidence" value="ECO:0000318"/>
    <property type="project" value="GO_Central"/>
</dbReference>
<feature type="compositionally biased region" description="Pro residues" evidence="13">
    <location>
        <begin position="1651"/>
        <end position="1701"/>
    </location>
</feature>
<evidence type="ECO:0000256" key="5">
    <source>
        <dbReference type="ARBA" id="ARBA00022679"/>
    </source>
</evidence>
<dbReference type="Gene3D" id="1.10.260.60">
    <property type="match status" value="1"/>
</dbReference>
<keyword evidence="5 11" id="KW-0808">Transferase</keyword>
<feature type="compositionally biased region" description="Basic and acidic residues" evidence="13">
    <location>
        <begin position="362"/>
        <end position="371"/>
    </location>
</feature>
<feature type="region of interest" description="Disordered" evidence="13">
    <location>
        <begin position="336"/>
        <end position="371"/>
    </location>
</feature>
<feature type="compositionally biased region" description="Polar residues" evidence="13">
    <location>
        <begin position="927"/>
        <end position="937"/>
    </location>
</feature>
<keyword evidence="15" id="KW-1185">Reference proteome</keyword>
<evidence type="ECO:0000256" key="9">
    <source>
        <dbReference type="ARBA" id="ARBA00029821"/>
    </source>
</evidence>
<feature type="region of interest" description="Disordered" evidence="13">
    <location>
        <begin position="822"/>
        <end position="870"/>
    </location>
</feature>
<reference evidence="16" key="2">
    <citation type="submission" date="2025-08" db="UniProtKB">
        <authorList>
            <consortium name="RefSeq"/>
        </authorList>
    </citation>
    <scope>IDENTIFICATION</scope>
    <source>
        <strain evidence="16">S238N-H82</strain>
        <tissue evidence="16">Testes</tissue>
    </source>
</reference>
<dbReference type="GO" id="GO:0000781">
    <property type="term" value="C:chromosome, telomeric region"/>
    <property type="evidence" value="ECO:0007669"/>
    <property type="project" value="GOC"/>
</dbReference>
<evidence type="ECO:0000256" key="12">
    <source>
        <dbReference type="SAM" id="Coils"/>
    </source>
</evidence>
<feature type="region of interest" description="Disordered" evidence="13">
    <location>
        <begin position="756"/>
        <end position="790"/>
    </location>
</feature>
<dbReference type="Gene3D" id="3.40.50.150">
    <property type="entry name" value="Vaccinia Virus protein VP39"/>
    <property type="match status" value="1"/>
</dbReference>
<reference evidence="15" key="1">
    <citation type="journal article" date="2020" name="Nat. Ecol. Evol.">
        <title>Deeply conserved synteny resolves early events in vertebrate evolution.</title>
        <authorList>
            <person name="Simakov O."/>
            <person name="Marletaz F."/>
            <person name="Yue J.X."/>
            <person name="O'Connell B."/>
            <person name="Jenkins J."/>
            <person name="Brandt A."/>
            <person name="Calef R."/>
            <person name="Tung C.H."/>
            <person name="Huang T.K."/>
            <person name="Schmutz J."/>
            <person name="Satoh N."/>
            <person name="Yu J.K."/>
            <person name="Putnam N.H."/>
            <person name="Green R.E."/>
            <person name="Rokhsar D.S."/>
        </authorList>
    </citation>
    <scope>NUCLEOTIDE SEQUENCE [LARGE SCALE GENOMIC DNA]</scope>
    <source>
        <strain evidence="15">S238N-H82</strain>
    </source>
</reference>
<dbReference type="GO" id="GO:0006281">
    <property type="term" value="P:DNA repair"/>
    <property type="evidence" value="ECO:0000318"/>
    <property type="project" value="GO_Central"/>
</dbReference>
<comment type="miscellaneous">
    <text evidence="11">In contrast to other lysine histone methyltransferases, it does not contain a SET domain, suggesting the existence of another mechanism for methylation of lysine residues of histones.</text>
</comment>
<feature type="compositionally biased region" description="Gly residues" evidence="13">
    <location>
        <begin position="1445"/>
        <end position="1468"/>
    </location>
</feature>
<dbReference type="EC" id="2.1.1.360" evidence="2 11"/>
<evidence type="ECO:0000256" key="10">
    <source>
        <dbReference type="ARBA" id="ARBA00047770"/>
    </source>
</evidence>
<evidence type="ECO:0000259" key="14">
    <source>
        <dbReference type="PROSITE" id="PS51569"/>
    </source>
</evidence>
<dbReference type="CDD" id="cd20902">
    <property type="entry name" value="CC_DOT1L"/>
    <property type="match status" value="1"/>
</dbReference>
<feature type="compositionally biased region" description="Basic and acidic residues" evidence="13">
    <location>
        <begin position="656"/>
        <end position="669"/>
    </location>
</feature>
<feature type="compositionally biased region" description="Pro residues" evidence="13">
    <location>
        <begin position="1631"/>
        <end position="1642"/>
    </location>
</feature>
<dbReference type="GO" id="GO:0031151">
    <property type="term" value="F:histone H3K79 methyltransferase activity"/>
    <property type="evidence" value="ECO:0000318"/>
    <property type="project" value="GO_Central"/>
</dbReference>
<feature type="region of interest" description="Disordered" evidence="13">
    <location>
        <begin position="652"/>
        <end position="672"/>
    </location>
</feature>
<comment type="subcellular location">
    <subcellularLocation>
        <location evidence="1 11">Nucleus</location>
    </subcellularLocation>
</comment>
<dbReference type="PROSITE" id="PS51569">
    <property type="entry name" value="DOT1"/>
    <property type="match status" value="1"/>
</dbReference>
<dbReference type="InterPro" id="IPR030445">
    <property type="entry name" value="H3-K79_meTrfase"/>
</dbReference>
<evidence type="ECO:0000256" key="3">
    <source>
        <dbReference type="ARBA" id="ARBA00020987"/>
    </source>
</evidence>
<keyword evidence="8 11" id="KW-0539">Nucleus</keyword>
<evidence type="ECO:0000256" key="13">
    <source>
        <dbReference type="SAM" id="MobiDB-lite"/>
    </source>
</evidence>
<dbReference type="Pfam" id="PF08123">
    <property type="entry name" value="DOT1"/>
    <property type="match status" value="1"/>
</dbReference>
<organism evidence="15 16">
    <name type="scientific">Branchiostoma floridae</name>
    <name type="common">Florida lancelet</name>
    <name type="synonym">Amphioxus</name>
    <dbReference type="NCBI Taxonomy" id="7739"/>
    <lineage>
        <taxon>Eukaryota</taxon>
        <taxon>Metazoa</taxon>
        <taxon>Chordata</taxon>
        <taxon>Cephalochordata</taxon>
        <taxon>Leptocardii</taxon>
        <taxon>Amphioxiformes</taxon>
        <taxon>Branchiostomatidae</taxon>
        <taxon>Branchiostoma</taxon>
    </lineage>
</organism>
<dbReference type="InterPro" id="IPR029063">
    <property type="entry name" value="SAM-dependent_MTases_sf"/>
</dbReference>
<dbReference type="GO" id="GO:0031509">
    <property type="term" value="P:subtelomeric heterochromatin formation"/>
    <property type="evidence" value="ECO:0000318"/>
    <property type="project" value="GO_Central"/>
</dbReference>
<feature type="compositionally biased region" description="Polar residues" evidence="13">
    <location>
        <begin position="1199"/>
        <end position="1210"/>
    </location>
</feature>
<feature type="region of interest" description="Disordered" evidence="13">
    <location>
        <begin position="704"/>
        <end position="742"/>
    </location>
</feature>
<comment type="similarity">
    <text evidence="11">Belongs to the class I-like SAM-binding methyltransferase superfamily. DOT1 family.</text>
</comment>
<dbReference type="GO" id="GO:0032259">
    <property type="term" value="P:methylation"/>
    <property type="evidence" value="ECO:0007669"/>
    <property type="project" value="UniProtKB-KW"/>
</dbReference>
<dbReference type="Proteomes" id="UP000001554">
    <property type="component" value="Chromosome 15"/>
</dbReference>
<feature type="region of interest" description="Disordered" evidence="13">
    <location>
        <begin position="903"/>
        <end position="1011"/>
    </location>
</feature>
<feature type="compositionally biased region" description="Polar residues" evidence="13">
    <location>
        <begin position="1534"/>
        <end position="1555"/>
    </location>
</feature>
<accession>A0A9J7MBL7</accession>
<proteinExistence type="inferred from homology"/>
<evidence type="ECO:0000256" key="2">
    <source>
        <dbReference type="ARBA" id="ARBA00012190"/>
    </source>
</evidence>
<evidence type="ECO:0000256" key="4">
    <source>
        <dbReference type="ARBA" id="ARBA00022603"/>
    </source>
</evidence>
<name>A0A9J7MBL7_BRAFL</name>
<feature type="region of interest" description="Disordered" evidence="13">
    <location>
        <begin position="1444"/>
        <end position="1558"/>
    </location>
</feature>
<dbReference type="OMA" id="ESMRTIC"/>
<keyword evidence="4 11" id="KW-0489">Methyltransferase</keyword>
<evidence type="ECO:0000313" key="15">
    <source>
        <dbReference type="Proteomes" id="UP000001554"/>
    </source>
</evidence>
<feature type="coiled-coil region" evidence="12">
    <location>
        <begin position="578"/>
        <end position="612"/>
    </location>
</feature>
<feature type="compositionally biased region" description="Basic and acidic residues" evidence="13">
    <location>
        <begin position="709"/>
        <end position="723"/>
    </location>
</feature>
<feature type="region of interest" description="Disordered" evidence="13">
    <location>
        <begin position="1294"/>
        <end position="1409"/>
    </location>
</feature>
<feature type="compositionally biased region" description="Low complexity" evidence="13">
    <location>
        <begin position="954"/>
        <end position="963"/>
    </location>
</feature>
<protein>
    <recommendedName>
        <fullName evidence="3 11">Histone-lysine N-methyltransferase, H3 lysine-79 specific</fullName>
        <ecNumber evidence="2 11">2.1.1.360</ecNumber>
    </recommendedName>
    <alternativeName>
        <fullName evidence="9 11">Histone H3-K79 methyltransferase</fullName>
    </alternativeName>
</protein>
<feature type="compositionally biased region" description="Basic and acidic residues" evidence="13">
    <location>
        <begin position="1499"/>
        <end position="1514"/>
    </location>
</feature>
<evidence type="ECO:0000256" key="11">
    <source>
        <dbReference type="RuleBase" id="RU271113"/>
    </source>
</evidence>
<dbReference type="FunFam" id="1.10.260.60:FF:000001">
    <property type="entry name" value="Histone-lysine N-methyltransferase, H3 lysine-79 specific"/>
    <property type="match status" value="1"/>
</dbReference>
<feature type="compositionally biased region" description="Basic residues" evidence="13">
    <location>
        <begin position="1515"/>
        <end position="1526"/>
    </location>
</feature>
<keyword evidence="6 11" id="KW-0949">S-adenosyl-L-methionine</keyword>
<evidence type="ECO:0000256" key="8">
    <source>
        <dbReference type="ARBA" id="ARBA00023242"/>
    </source>
</evidence>
<dbReference type="InterPro" id="IPR025789">
    <property type="entry name" value="DOT1_dom"/>
</dbReference>
<feature type="compositionally biased region" description="Basic residues" evidence="13">
    <location>
        <begin position="452"/>
        <end position="469"/>
    </location>
</feature>
<sequence>MAMELRLKSPAGAEPAIYHWPLQSDNNRDEALEIIETIRWVCEDFPELKLAMENNVLLDYDTKSYESMKTICDKYNRAIDATLQLCFRGNQVRGTTRPAQLQTRPSRGLLRHILTQVYNHSIDNPDRLNNYEPFSPEVYGETSFDLIAQMTDEITITEDDTFMDLGSGVGQVVLQVAASTPCRFCYGVEKSEVPALYSERMDVNFRKWMKWYGKTYGEYKLEKGDFLTPTFKDKIANTSIVFVNNFAFGPSVDHQLKERFANMKEGAKVVSSKAFCPLNFRITDRNLNDIGTIMRVSELSPLRGSVSWTGKPVSYYLHVIDRTILEDYFSSKIHNNSQGLERGRNGRSNSSGSSSSSPTRSNDFRAAKNISFDKENEENIYGATTRRQWQEWIAGKKPDQMGKNPHERMEVPTWSFHNYTRAVMGPAMWGSVGMPAERRPPSPPEAEGDRKKGSKRKQRQAAKRGPGRPKKTDETEESAEPSSKSRRRQKIAKCKTAALDLLHAQTVSNSTSPQGAQHDRGPTSPYDRTVPFTLPPHPYRLQQQPMVEQAFPALQRLLETFKMQYLQFLAYMRTPDYKQHLQQEIQQEKARQEQLTAKASQLSQQIEQLLGEGKKLLSTRLQELGIKSAADILTLSQKEVVRNRELHQKAQQLQQDIDKLEADNNKKDPNGVTREAVMQEIMAAMAERKRLKKLTNQLETEVATLQKGGSEKDSAEHAGKDQEGETADGEQEKRLANDVSTSASVAMATAKLTSPLTGGLESLSPDRSGGGVGKQLSPHPARQGSPLPDYRRYSPAKLALRKHFSQEPRLAGCVDLLGPALQREPKEGDRPSPPSQSQGDGAKQPVEGAASYMGGRISPVSPVSPPVAGFSLPISIPLESVDPPKLPVSIPLANLDAAEKEGTIPKEVGQQGQGSKSPKGKAKGRKNSSTFPSTEAGTASPGGQAAMGGDRPHSNSSVSSSRSYPRNTPSPRGGVSPFSIDKLVSRERSPSTSQSAAQFARSDGTPTTTLPTSMGFGTLHYSVNMVGGAGGQGFVNPMMYSSLEQAKRPVFNGTSGVNPGDVGPQIFCGVNAPNNPSVLVNTACVVASKQTGTDTTPAPEPKGRKKRKRQRSPAQDSGSKKPAVSAAPPVLTSPTSTANHKNKVTEENAKLEGGASSEGKNEDLPTAIANIVTNINQPLEITAISSPESARDSPVAEVSSRTVPGQTVISSLAKAQAQEKGAVDSPEDKTSSSSVEKAKRPLTPGKKPPSLPKESAMVVAENDDQSKHTISPNTKKWQAQLSSGFDALMAFASSELDRSRRKSSEHEKEHHDSQDFDLREMVSSPELSDNEESAASKKKETDASQQNKQDQAAQGKAGGNDLQGADPQVKTEEVDFKSETDTAEEDIPEDGTSTNYPPEEWSQGGQPYRWRDGRELAFKVEAERHDRGMKLEGFMWGERGTAGMYRGGGGGHHGNGGGSGGGAGGGGQNFSPNNRFQRGFRHPSGDKGRKYQQGKRPWQNRDRRGGGPAHEGKFGKIKKFKQKKPWQKGDKSFQDNNSPSPGFMQNQPPMSTSAGGSMYPNIPHPGAFGTSGYAPVGALAAPGGMRPYQADSMELTKPGFQPHFHSAFPPPSSSSSPAFYNTSLGKNFYSVPPPSITLPPPSMSTHSHEQLPPPPPPPGMPPSHLPPPPPPSSNSSSLPPPPPPPGQPPPNLHPPPMPPLKNAPLRPSAVSSPMSARWVPVPSSVGPQPPLLQPYGMMGMNKPMAPFPGFPDYSNRPR</sequence>
<dbReference type="GeneID" id="118431258"/>
<feature type="compositionally biased region" description="Basic and acidic residues" evidence="13">
    <location>
        <begin position="1369"/>
        <end position="1380"/>
    </location>
</feature>
<keyword evidence="12" id="KW-0175">Coiled coil</keyword>
<comment type="function">
    <text evidence="11">Histone methyltransferase that specifically trimethylates histone H3 to form H3K79me3. This methylation is required for telomere silencing and for the pachytene checkpoint during the meiotic cell cycle by allowing the recruitment of RAD9 to double strand breaks. Nucleosomes are preferred as substrate compared to free histone.</text>
</comment>
<dbReference type="PANTHER" id="PTHR21451:SF0">
    <property type="entry name" value="HISTONE-LYSINE N-METHYLTRANSFERASE, H3 LYSINE-79 SPECIFIC"/>
    <property type="match status" value="1"/>
</dbReference>
<evidence type="ECO:0000256" key="1">
    <source>
        <dbReference type="ARBA" id="ARBA00004123"/>
    </source>
</evidence>
<dbReference type="PANTHER" id="PTHR21451">
    <property type="entry name" value="HISTONE H3 METHYLTRANSFERASE"/>
    <property type="match status" value="1"/>
</dbReference>
<feature type="region of interest" description="Disordered" evidence="13">
    <location>
        <begin position="1184"/>
        <end position="1275"/>
    </location>
</feature>
<dbReference type="SUPFAM" id="SSF53335">
    <property type="entry name" value="S-adenosyl-L-methionine-dependent methyltransferases"/>
    <property type="match status" value="1"/>
</dbReference>
<gene>
    <name evidence="16" type="primary">LOC118431258</name>
</gene>
<dbReference type="OrthoDB" id="443402at2759"/>
<feature type="region of interest" description="Disordered" evidence="13">
    <location>
        <begin position="1090"/>
        <end position="1162"/>
    </location>
</feature>
<keyword evidence="7 11" id="KW-0156">Chromatin regulator</keyword>
<dbReference type="FunFam" id="3.40.50.150:FF:000033">
    <property type="entry name" value="Histone-lysine N-methyltransferase, H3 lysine-79 specific"/>
    <property type="match status" value="1"/>
</dbReference>
<comment type="catalytic activity">
    <reaction evidence="10 11">
        <text>L-lysyl(79)-[histone H3] + 3 S-adenosyl-L-methionine = N(6),N(6),N(6)-trimethyl-L-lysyl(79)-[histone H3] + 3 S-adenosyl-L-homocysteine + 3 H(+)</text>
        <dbReference type="Rhea" id="RHEA:60328"/>
        <dbReference type="Rhea" id="RHEA-COMP:15549"/>
        <dbReference type="Rhea" id="RHEA-COMP:15552"/>
        <dbReference type="ChEBI" id="CHEBI:15378"/>
        <dbReference type="ChEBI" id="CHEBI:29969"/>
        <dbReference type="ChEBI" id="CHEBI:57856"/>
        <dbReference type="ChEBI" id="CHEBI:59789"/>
        <dbReference type="ChEBI" id="CHEBI:61961"/>
        <dbReference type="EC" id="2.1.1.360"/>
    </reaction>
</comment>
<feature type="compositionally biased region" description="Polar residues" evidence="13">
    <location>
        <begin position="1343"/>
        <end position="1352"/>
    </location>
</feature>